<dbReference type="InParanoid" id="A0A067M278"/>
<dbReference type="AlphaFoldDB" id="A0A067M278"/>
<name>A0A067M278_BOTB1</name>
<evidence type="ECO:0000313" key="1">
    <source>
        <dbReference type="EMBL" id="KDQ09838.1"/>
    </source>
</evidence>
<dbReference type="STRING" id="930990.A0A067M278"/>
<evidence type="ECO:0000313" key="2">
    <source>
        <dbReference type="Proteomes" id="UP000027195"/>
    </source>
</evidence>
<sequence length="105" mass="11934">MSTTQAARRSQEATAPYQSHGLLLRLLVENEISHQSEFPGIERALLPDAWAQIIRTAWKVNVAIAIHMVERFKYPVVLQEVTRLIRLHPEEAVALPEASAYFRAD</sequence>
<dbReference type="EMBL" id="KL198074">
    <property type="protein sequence ID" value="KDQ09838.1"/>
    <property type="molecule type" value="Genomic_DNA"/>
</dbReference>
<proteinExistence type="predicted"/>
<accession>A0A067M278</accession>
<protein>
    <submittedName>
        <fullName evidence="1">Uncharacterized protein</fullName>
    </submittedName>
</protein>
<dbReference type="OrthoDB" id="10264149at2759"/>
<keyword evidence="2" id="KW-1185">Reference proteome</keyword>
<reference evidence="2" key="1">
    <citation type="journal article" date="2014" name="Proc. Natl. Acad. Sci. U.S.A.">
        <title>Extensive sampling of basidiomycete genomes demonstrates inadequacy of the white-rot/brown-rot paradigm for wood decay fungi.</title>
        <authorList>
            <person name="Riley R."/>
            <person name="Salamov A.A."/>
            <person name="Brown D.W."/>
            <person name="Nagy L.G."/>
            <person name="Floudas D."/>
            <person name="Held B.W."/>
            <person name="Levasseur A."/>
            <person name="Lombard V."/>
            <person name="Morin E."/>
            <person name="Otillar R."/>
            <person name="Lindquist E.A."/>
            <person name="Sun H."/>
            <person name="LaButti K.M."/>
            <person name="Schmutz J."/>
            <person name="Jabbour D."/>
            <person name="Luo H."/>
            <person name="Baker S.E."/>
            <person name="Pisabarro A.G."/>
            <person name="Walton J.D."/>
            <person name="Blanchette R.A."/>
            <person name="Henrissat B."/>
            <person name="Martin F."/>
            <person name="Cullen D."/>
            <person name="Hibbett D.S."/>
            <person name="Grigoriev I.V."/>
        </authorList>
    </citation>
    <scope>NUCLEOTIDE SEQUENCE [LARGE SCALE GENOMIC DNA]</scope>
    <source>
        <strain evidence="2">FD-172 SS1</strain>
    </source>
</reference>
<dbReference type="Proteomes" id="UP000027195">
    <property type="component" value="Unassembled WGS sequence"/>
</dbReference>
<dbReference type="HOGENOM" id="CLU_2236174_0_0_1"/>
<gene>
    <name evidence="1" type="ORF">BOTBODRAFT_178753</name>
</gene>
<organism evidence="1 2">
    <name type="scientific">Botryobasidium botryosum (strain FD-172 SS1)</name>
    <dbReference type="NCBI Taxonomy" id="930990"/>
    <lineage>
        <taxon>Eukaryota</taxon>
        <taxon>Fungi</taxon>
        <taxon>Dikarya</taxon>
        <taxon>Basidiomycota</taxon>
        <taxon>Agaricomycotina</taxon>
        <taxon>Agaricomycetes</taxon>
        <taxon>Cantharellales</taxon>
        <taxon>Botryobasidiaceae</taxon>
        <taxon>Botryobasidium</taxon>
    </lineage>
</organism>